<dbReference type="InterPro" id="IPR021345">
    <property type="entry name" value="DUF2961"/>
</dbReference>
<name>B9XNF2_PEDPL</name>
<feature type="chain" id="PRO_5002893330" description="DUF2961 domain-containing protein" evidence="1">
    <location>
        <begin position="20"/>
        <end position="736"/>
    </location>
</feature>
<dbReference type="EMBL" id="ABOX02000040">
    <property type="protein sequence ID" value="EEF58611.1"/>
    <property type="molecule type" value="Genomic_DNA"/>
</dbReference>
<dbReference type="AlphaFoldDB" id="B9XNF2"/>
<dbReference type="Pfam" id="PF11175">
    <property type="entry name" value="DUF2961"/>
    <property type="match status" value="1"/>
</dbReference>
<dbReference type="OrthoDB" id="2518538at2"/>
<dbReference type="STRING" id="320771.Cflav_PD1512"/>
<gene>
    <name evidence="2" type="ORF">Cflav_PD1512</name>
</gene>
<sequence precursor="true">MHLRLQLVFALLLTVTVQAEEPPMIPVGLDTYRMWERWPYQHIGQRAYMRSTYDRRGGNEGADASHFLYQLADDYNVSLDVAGPGVLYFARYNHWHGSPWHYNVDATDYVVQETSTANPNKPAENSVFMPGDAFPNPLTWTWSITKGADLMWVPIPFEKSFQMAYSRTHYGTGYYIYDKYVRGTKLSRPIRSWNEQMKPEQDVLDLINRVGSDLVPQPETREGRKLGITREAGTWSFSGGGTVGVERRTDKPQMLRALEFSVPKDKAIEFGRCKIRITWDDLPYSSVEAPIALFFGAGTLYNRDDREYLVKSFPMVVKFDQERVHLACYFPMPFLKSALIQLIGDGKSSVSDIQWSARFAPYKEPANQVGYFHATYQDHPHPEPGQDLVLLETRKTEGGGDWSGSLVGTSFIFTHQNDLGTLEGDPRFFFDDSLTPQAQGTGTEEWGGGGDYWGGRNMTLPFAGHPVGARKIEEAKCDEDKIHSAYRFLLADLMPFGKNALIRLEHGGENQSTQHYETVTYWYGLNSPSLVKTDTLQMGNEASEQLHRYDSPEATKPYEITSRYEWGIDNWKGKEIYPASTDIGRKTTGSSEFTMKLERKNLGVLLRRKLDYSFPNQKAEVYVAKVSHSGKSIIDSDWKLAGTWYLAGGNTCVYSNPKEELGATQHTVQTSNRRFRDDEFLIPGDLTEGRSEIRVKVKFTPMKIPLFPGQPLPELAWSEIRYDAYCFVMPKSKPVR</sequence>
<keyword evidence="3" id="KW-1185">Reference proteome</keyword>
<accession>B9XNF2</accession>
<evidence type="ECO:0000256" key="1">
    <source>
        <dbReference type="SAM" id="SignalP"/>
    </source>
</evidence>
<protein>
    <recommendedName>
        <fullName evidence="4">DUF2961 domain-containing protein</fullName>
    </recommendedName>
</protein>
<dbReference type="RefSeq" id="WP_007417339.1">
    <property type="nucleotide sequence ID" value="NZ_ABOX02000040.1"/>
</dbReference>
<dbReference type="Gene3D" id="2.60.120.1390">
    <property type="match status" value="1"/>
</dbReference>
<dbReference type="Proteomes" id="UP000003688">
    <property type="component" value="Unassembled WGS sequence"/>
</dbReference>
<feature type="signal peptide" evidence="1">
    <location>
        <begin position="1"/>
        <end position="19"/>
    </location>
</feature>
<evidence type="ECO:0000313" key="2">
    <source>
        <dbReference type="EMBL" id="EEF58611.1"/>
    </source>
</evidence>
<comment type="caution">
    <text evidence="2">The sequence shown here is derived from an EMBL/GenBank/DDBJ whole genome shotgun (WGS) entry which is preliminary data.</text>
</comment>
<evidence type="ECO:0008006" key="4">
    <source>
        <dbReference type="Google" id="ProtNLM"/>
    </source>
</evidence>
<proteinExistence type="predicted"/>
<organism evidence="2 3">
    <name type="scientific">Pedosphaera parvula (strain Ellin514)</name>
    <dbReference type="NCBI Taxonomy" id="320771"/>
    <lineage>
        <taxon>Bacteria</taxon>
        <taxon>Pseudomonadati</taxon>
        <taxon>Verrucomicrobiota</taxon>
        <taxon>Pedosphaerae</taxon>
        <taxon>Pedosphaerales</taxon>
        <taxon>Pedosphaeraceae</taxon>
        <taxon>Pedosphaera</taxon>
    </lineage>
</organism>
<keyword evidence="1" id="KW-0732">Signal</keyword>
<evidence type="ECO:0000313" key="3">
    <source>
        <dbReference type="Proteomes" id="UP000003688"/>
    </source>
</evidence>
<reference evidence="2 3" key="1">
    <citation type="journal article" date="2011" name="J. Bacteriol.">
        <title>Genome sequence of 'Pedosphaera parvula' Ellin514, an aerobic Verrucomicrobial isolate from pasture soil.</title>
        <authorList>
            <person name="Kant R."/>
            <person name="van Passel M.W."/>
            <person name="Sangwan P."/>
            <person name="Palva A."/>
            <person name="Lucas S."/>
            <person name="Copeland A."/>
            <person name="Lapidus A."/>
            <person name="Glavina Del Rio T."/>
            <person name="Dalin E."/>
            <person name="Tice H."/>
            <person name="Bruce D."/>
            <person name="Goodwin L."/>
            <person name="Pitluck S."/>
            <person name="Chertkov O."/>
            <person name="Larimer F.W."/>
            <person name="Land M.L."/>
            <person name="Hauser L."/>
            <person name="Brettin T.S."/>
            <person name="Detter J.C."/>
            <person name="Han S."/>
            <person name="de Vos W.M."/>
            <person name="Janssen P.H."/>
            <person name="Smidt H."/>
        </authorList>
    </citation>
    <scope>NUCLEOTIDE SEQUENCE [LARGE SCALE GENOMIC DNA]</scope>
    <source>
        <strain evidence="2 3">Ellin514</strain>
    </source>
</reference>